<keyword evidence="6" id="KW-0408">Iron</keyword>
<keyword evidence="3 10" id="KW-0808">Transferase</keyword>
<dbReference type="SFLD" id="SFLDS00029">
    <property type="entry name" value="Radical_SAM"/>
    <property type="match status" value="1"/>
</dbReference>
<gene>
    <name evidence="10" type="primary">mtaB</name>
    <name evidence="10" type="ORF">OSSY52_20760</name>
</gene>
<dbReference type="PROSITE" id="PS51449">
    <property type="entry name" value="MTTASE_N"/>
    <property type="match status" value="1"/>
</dbReference>
<dbReference type="EMBL" id="AP018712">
    <property type="protein sequence ID" value="BBE31935.1"/>
    <property type="molecule type" value="Genomic_DNA"/>
</dbReference>
<dbReference type="NCBIfam" id="TIGR01579">
    <property type="entry name" value="MiaB-like-C"/>
    <property type="match status" value="1"/>
</dbReference>
<accession>A0A7G1G6W4</accession>
<dbReference type="InterPro" id="IPR005839">
    <property type="entry name" value="Methylthiotransferase"/>
</dbReference>
<dbReference type="InterPro" id="IPR058240">
    <property type="entry name" value="rSAM_sf"/>
</dbReference>
<dbReference type="PANTHER" id="PTHR11918">
    <property type="entry name" value="RADICAL SAM PROTEINS"/>
    <property type="match status" value="1"/>
</dbReference>
<dbReference type="PROSITE" id="PS01278">
    <property type="entry name" value="MTTASE_RADICAL"/>
    <property type="match status" value="1"/>
</dbReference>
<sequence length="426" mass="49769">MKKISLITFGCKMNQAETQKISEVFEDLGFSTCFDEKDGKSDFYFINTCTVTSEAERKIRQLIRRIKRKNNSSKIIAGGCYVHTDAESILKSGADLILGNHEKKEIQKYYNKTGIFLDKSYWLKEDKVIVPERSYGNRTRIFLPIEEGCLNACSYCRIIFARGTKIRSLTIHDVLNNIKKYINTGYKEIVLTGINMEYFGYGLNENLEKLLFQIEKNFSKEDVRIRLTSLYPDSINENISKLLNESNIFEKHVHFSMQHISSNILKNMGRRYSERTIYKSVEMLRKYNELFSITADLIVGFPGETNKDFEILLKGVNDLKLLKTHSFRFSPRPFTKAERMKKQIPSEIKKQRIKILNKESLKTSKKYLENFQNKKVKVLFESKENNFYCGYDEYYIYHYSKDVLQKGFNNTIIKSVIPEGVVSNVL</sequence>
<dbReference type="SFLD" id="SFLDG01082">
    <property type="entry name" value="B12-binding_domain_containing"/>
    <property type="match status" value="1"/>
</dbReference>
<evidence type="ECO:0000256" key="5">
    <source>
        <dbReference type="ARBA" id="ARBA00022723"/>
    </source>
</evidence>
<keyword evidence="4" id="KW-0949">S-adenosyl-L-methionine</keyword>
<proteinExistence type="predicted"/>
<evidence type="ECO:0000256" key="2">
    <source>
        <dbReference type="ARBA" id="ARBA00022485"/>
    </source>
</evidence>
<reference evidence="10 11" key="1">
    <citation type="submission" date="2018-06" db="EMBL/GenBank/DDBJ databases">
        <title>Genome sequencing of Oceanotoga sp. sy52.</title>
        <authorList>
            <person name="Mori K."/>
        </authorList>
    </citation>
    <scope>NUCLEOTIDE SEQUENCE [LARGE SCALE GENOMIC DNA]</scope>
    <source>
        <strain evidence="11">sy52</strain>
    </source>
</reference>
<keyword evidence="2" id="KW-0004">4Fe-4S</keyword>
<evidence type="ECO:0000256" key="7">
    <source>
        <dbReference type="ARBA" id="ARBA00023014"/>
    </source>
</evidence>
<dbReference type="InParanoid" id="A0A7G1G6W4"/>
<organism evidence="10 11">
    <name type="scientific">Tepiditoga spiralis</name>
    <dbReference type="NCBI Taxonomy" id="2108365"/>
    <lineage>
        <taxon>Bacteria</taxon>
        <taxon>Thermotogati</taxon>
        <taxon>Thermotogota</taxon>
        <taxon>Thermotogae</taxon>
        <taxon>Petrotogales</taxon>
        <taxon>Petrotogaceae</taxon>
        <taxon>Tepiditoga</taxon>
    </lineage>
</organism>
<dbReference type="InterPro" id="IPR020612">
    <property type="entry name" value="Methylthiotransferase_CS"/>
</dbReference>
<dbReference type="GO" id="GO:0035598">
    <property type="term" value="F:tRNA (N(6)-L-threonylcarbamoyladenosine(37)-C(2))-methylthiotransferase activity"/>
    <property type="evidence" value="ECO:0007669"/>
    <property type="project" value="TreeGrafter"/>
</dbReference>
<protein>
    <submittedName>
        <fullName evidence="10">Threonylcarbamoyladenosine tRNA methylthiotransferase MtaB</fullName>
    </submittedName>
</protein>
<dbReference type="PANTHER" id="PTHR11918:SF45">
    <property type="entry name" value="THREONYLCARBAMOYLADENOSINE TRNA METHYLTHIOTRANSFERASE"/>
    <property type="match status" value="1"/>
</dbReference>
<keyword evidence="5" id="KW-0479">Metal-binding</keyword>
<evidence type="ECO:0000256" key="1">
    <source>
        <dbReference type="ARBA" id="ARBA00001966"/>
    </source>
</evidence>
<evidence type="ECO:0000313" key="10">
    <source>
        <dbReference type="EMBL" id="BBE31935.1"/>
    </source>
</evidence>
<feature type="domain" description="Radical SAM core" evidence="9">
    <location>
        <begin position="135"/>
        <end position="366"/>
    </location>
</feature>
<dbReference type="Pfam" id="PF00919">
    <property type="entry name" value="UPF0004"/>
    <property type="match status" value="1"/>
</dbReference>
<keyword evidence="11" id="KW-1185">Reference proteome</keyword>
<evidence type="ECO:0000256" key="3">
    <source>
        <dbReference type="ARBA" id="ARBA00022679"/>
    </source>
</evidence>
<dbReference type="RefSeq" id="WP_190614797.1">
    <property type="nucleotide sequence ID" value="NZ_AP018712.1"/>
</dbReference>
<evidence type="ECO:0000313" key="11">
    <source>
        <dbReference type="Proteomes" id="UP000516361"/>
    </source>
</evidence>
<evidence type="ECO:0000259" key="8">
    <source>
        <dbReference type="PROSITE" id="PS51449"/>
    </source>
</evidence>
<dbReference type="InterPro" id="IPR006467">
    <property type="entry name" value="MiaB-like_bact"/>
</dbReference>
<dbReference type="GO" id="GO:0051539">
    <property type="term" value="F:4 iron, 4 sulfur cluster binding"/>
    <property type="evidence" value="ECO:0007669"/>
    <property type="project" value="UniProtKB-KW"/>
</dbReference>
<dbReference type="Gene3D" id="3.40.50.12160">
    <property type="entry name" value="Methylthiotransferase, N-terminal domain"/>
    <property type="match status" value="1"/>
</dbReference>
<evidence type="ECO:0000259" key="9">
    <source>
        <dbReference type="PROSITE" id="PS51918"/>
    </source>
</evidence>
<dbReference type="InterPro" id="IPR023404">
    <property type="entry name" value="rSAM_horseshoe"/>
</dbReference>
<dbReference type="InterPro" id="IPR007197">
    <property type="entry name" value="rSAM"/>
</dbReference>
<dbReference type="Proteomes" id="UP000516361">
    <property type="component" value="Chromosome"/>
</dbReference>
<dbReference type="InterPro" id="IPR013848">
    <property type="entry name" value="Methylthiotransferase_N"/>
</dbReference>
<dbReference type="NCBIfam" id="TIGR00089">
    <property type="entry name" value="MiaB/RimO family radical SAM methylthiotransferase"/>
    <property type="match status" value="1"/>
</dbReference>
<feature type="domain" description="MTTase N-terminal" evidence="8">
    <location>
        <begin position="2"/>
        <end position="115"/>
    </location>
</feature>
<dbReference type="AlphaFoldDB" id="A0A7G1G6W4"/>
<comment type="cofactor">
    <cofactor evidence="1">
        <name>[4Fe-4S] cluster</name>
        <dbReference type="ChEBI" id="CHEBI:49883"/>
    </cofactor>
</comment>
<evidence type="ECO:0000256" key="4">
    <source>
        <dbReference type="ARBA" id="ARBA00022691"/>
    </source>
</evidence>
<dbReference type="PROSITE" id="PS51918">
    <property type="entry name" value="RADICAL_SAM"/>
    <property type="match status" value="1"/>
</dbReference>
<dbReference type="Pfam" id="PF04055">
    <property type="entry name" value="Radical_SAM"/>
    <property type="match status" value="1"/>
</dbReference>
<dbReference type="InterPro" id="IPR038135">
    <property type="entry name" value="Methylthiotransferase_N_sf"/>
</dbReference>
<dbReference type="Gene3D" id="3.80.30.20">
    <property type="entry name" value="tm_1862 like domain"/>
    <property type="match status" value="1"/>
</dbReference>
<evidence type="ECO:0000256" key="6">
    <source>
        <dbReference type="ARBA" id="ARBA00023004"/>
    </source>
</evidence>
<dbReference type="GO" id="GO:0046872">
    <property type="term" value="F:metal ion binding"/>
    <property type="evidence" value="ECO:0007669"/>
    <property type="project" value="UniProtKB-KW"/>
</dbReference>
<dbReference type="SUPFAM" id="SSF102114">
    <property type="entry name" value="Radical SAM enzymes"/>
    <property type="match status" value="1"/>
</dbReference>
<dbReference type="InterPro" id="IPR006638">
    <property type="entry name" value="Elp3/MiaA/NifB-like_rSAM"/>
</dbReference>
<dbReference type="SMART" id="SM00729">
    <property type="entry name" value="Elp3"/>
    <property type="match status" value="1"/>
</dbReference>
<name>A0A7G1G6W4_9BACT</name>
<dbReference type="KEGG" id="ocy:OSSY52_20760"/>
<keyword evidence="7" id="KW-0411">Iron-sulfur</keyword>